<organism evidence="1 2">
    <name type="scientific">Trichobilharzia regenti</name>
    <name type="common">Nasal bird schistosome</name>
    <dbReference type="NCBI Taxonomy" id="157069"/>
    <lineage>
        <taxon>Eukaryota</taxon>
        <taxon>Metazoa</taxon>
        <taxon>Spiralia</taxon>
        <taxon>Lophotrochozoa</taxon>
        <taxon>Platyhelminthes</taxon>
        <taxon>Trematoda</taxon>
        <taxon>Digenea</taxon>
        <taxon>Strigeidida</taxon>
        <taxon>Schistosomatoidea</taxon>
        <taxon>Schistosomatidae</taxon>
        <taxon>Trichobilharzia</taxon>
    </lineage>
</organism>
<dbReference type="Proteomes" id="UP000050795">
    <property type="component" value="Unassembled WGS sequence"/>
</dbReference>
<evidence type="ECO:0000313" key="1">
    <source>
        <dbReference type="Proteomes" id="UP000050795"/>
    </source>
</evidence>
<dbReference type="AlphaFoldDB" id="A0AA85JLF7"/>
<proteinExistence type="predicted"/>
<protein>
    <submittedName>
        <fullName evidence="2">Uncharacterized protein</fullName>
    </submittedName>
</protein>
<keyword evidence="1" id="KW-1185">Reference proteome</keyword>
<dbReference type="WBParaSite" id="TREG1_23290.1">
    <property type="protein sequence ID" value="TREG1_23290.1"/>
    <property type="gene ID" value="TREG1_23290"/>
</dbReference>
<evidence type="ECO:0000313" key="2">
    <source>
        <dbReference type="WBParaSite" id="TREG1_23290.1"/>
    </source>
</evidence>
<reference evidence="1" key="1">
    <citation type="submission" date="2022-06" db="EMBL/GenBank/DDBJ databases">
        <authorList>
            <person name="Berger JAMES D."/>
            <person name="Berger JAMES D."/>
        </authorList>
    </citation>
    <scope>NUCLEOTIDE SEQUENCE [LARGE SCALE GENOMIC DNA]</scope>
</reference>
<accession>A0AA85JLF7</accession>
<sequence length="171" mass="20341">MFLLYSPNALLLEILDFVCEEITRRNMVVGIPVYLNKEFLFRCTFNIHFLFKEFYRASNNLATETLIGRILADIFLAILENRRLKGVVVEVESFYRYMIATFLIMKSGNEAKNIHEDFNKAHTEINLTFRKNRYNNISFLDLLFTREDDCVIKRSKHRKRISTSEYAFEVE</sequence>
<name>A0AA85JLF7_TRIRE</name>
<reference evidence="2" key="2">
    <citation type="submission" date="2023-11" db="UniProtKB">
        <authorList>
            <consortium name="WormBaseParasite"/>
        </authorList>
    </citation>
    <scope>IDENTIFICATION</scope>
</reference>